<comment type="subcellular location">
    <subcellularLocation>
        <location evidence="1">Cytoplasm</location>
    </subcellularLocation>
</comment>
<feature type="non-terminal residue" evidence="4">
    <location>
        <position position="129"/>
    </location>
</feature>
<dbReference type="InterPro" id="IPR007453">
    <property type="entry name" value="DsrC/TusE"/>
</dbReference>
<evidence type="ECO:0000256" key="1">
    <source>
        <dbReference type="ARBA" id="ARBA00004496"/>
    </source>
</evidence>
<dbReference type="InterPro" id="IPR043163">
    <property type="entry name" value="DsrC-like_N"/>
</dbReference>
<dbReference type="Gene3D" id="1.10.10.370">
    <property type="entry name" value="DsrC-like protein, C-terminal domain"/>
    <property type="match status" value="1"/>
</dbReference>
<evidence type="ECO:0000256" key="3">
    <source>
        <dbReference type="ARBA" id="ARBA00022490"/>
    </source>
</evidence>
<dbReference type="Pfam" id="PF04358">
    <property type="entry name" value="DsrC"/>
    <property type="match status" value="1"/>
</dbReference>
<organism evidence="4 5">
    <name type="scientific">Pseudomonas syringae pv. avii</name>
    <dbReference type="NCBI Taxonomy" id="663959"/>
    <lineage>
        <taxon>Bacteria</taxon>
        <taxon>Pseudomonadati</taxon>
        <taxon>Pseudomonadota</taxon>
        <taxon>Gammaproteobacteria</taxon>
        <taxon>Pseudomonadales</taxon>
        <taxon>Pseudomonadaceae</taxon>
        <taxon>Pseudomonas</taxon>
        <taxon>Pseudomonas syringae</taxon>
    </lineage>
</organism>
<sequence length="129" mass="14372">MGRQRRLPRLRATVDRLRQGQHLAMNTLTVGARTLELDKDGYLVDLNDWSDEVANALAAAEALELTPAHWEILTLLRQFYTEFQLSPATRPLIKYTALKLGPEKGNSLHLNKLFNGTPAKLAAKLAGLP</sequence>
<comment type="caution">
    <text evidence="4">The sequence shown here is derived from an EMBL/GenBank/DDBJ whole genome shotgun (WGS) entry which is preliminary data.</text>
</comment>
<evidence type="ECO:0000313" key="5">
    <source>
        <dbReference type="Proteomes" id="UP000280395"/>
    </source>
</evidence>
<dbReference type="Gene3D" id="3.30.1420.10">
    <property type="match status" value="1"/>
</dbReference>
<dbReference type="AlphaFoldDB" id="A0A3M5VIY8"/>
<evidence type="ECO:0000313" key="4">
    <source>
        <dbReference type="EMBL" id="RMU58139.1"/>
    </source>
</evidence>
<keyword evidence="3" id="KW-0963">Cytoplasm</keyword>
<proteinExistence type="inferred from homology"/>
<dbReference type="NCBIfam" id="TIGR03342">
    <property type="entry name" value="dsrC_tusE_dsvC"/>
    <property type="match status" value="1"/>
</dbReference>
<dbReference type="EMBL" id="RBUA01000594">
    <property type="protein sequence ID" value="RMU58139.1"/>
    <property type="molecule type" value="Genomic_DNA"/>
</dbReference>
<dbReference type="PANTHER" id="PTHR37010:SF1">
    <property type="entry name" value="SULFURTRANSFERASE TUSE"/>
    <property type="match status" value="1"/>
</dbReference>
<gene>
    <name evidence="4" type="ORF">ALP29_04941</name>
</gene>
<protein>
    <recommendedName>
        <fullName evidence="6">Sulfurtransferase</fullName>
    </recommendedName>
</protein>
<accession>A0A3M5VIY8</accession>
<reference evidence="4 5" key="1">
    <citation type="submission" date="2018-08" db="EMBL/GenBank/DDBJ databases">
        <title>Recombination of ecologically and evolutionarily significant loci maintains genetic cohesion in the Pseudomonas syringae species complex.</title>
        <authorList>
            <person name="Dillon M."/>
            <person name="Thakur S."/>
            <person name="Almeida R.N.D."/>
            <person name="Weir B.S."/>
            <person name="Guttman D.S."/>
        </authorList>
    </citation>
    <scope>NUCLEOTIDE SEQUENCE [LARGE SCALE GENOMIC DNA]</scope>
    <source>
        <strain evidence="4 5">ICMP 14479</strain>
    </source>
</reference>
<dbReference type="GO" id="GO:0005737">
    <property type="term" value="C:cytoplasm"/>
    <property type="evidence" value="ECO:0007669"/>
    <property type="project" value="UniProtKB-SubCell"/>
</dbReference>
<dbReference type="Proteomes" id="UP000280395">
    <property type="component" value="Unassembled WGS sequence"/>
</dbReference>
<evidence type="ECO:0008006" key="6">
    <source>
        <dbReference type="Google" id="ProtNLM"/>
    </source>
</evidence>
<dbReference type="GO" id="GO:0002143">
    <property type="term" value="P:tRNA wobble position uridine thiolation"/>
    <property type="evidence" value="ECO:0007669"/>
    <property type="project" value="TreeGrafter"/>
</dbReference>
<name>A0A3M5VIY8_PSESX</name>
<dbReference type="InterPro" id="IPR042072">
    <property type="entry name" value="DsrC-like_C"/>
</dbReference>
<dbReference type="SUPFAM" id="SSF69721">
    <property type="entry name" value="DsrC, the gamma subunit of dissimilatory sulfite reductase"/>
    <property type="match status" value="1"/>
</dbReference>
<dbReference type="PANTHER" id="PTHR37010">
    <property type="entry name" value="SULFURTRANSFERASE TUSE"/>
    <property type="match status" value="1"/>
</dbReference>
<dbReference type="GO" id="GO:0097163">
    <property type="term" value="F:sulfur carrier activity"/>
    <property type="evidence" value="ECO:0007669"/>
    <property type="project" value="TreeGrafter"/>
</dbReference>
<evidence type="ECO:0000256" key="2">
    <source>
        <dbReference type="ARBA" id="ARBA00005718"/>
    </source>
</evidence>
<comment type="similarity">
    <text evidence="2">Belongs to the DsrC/TusE family.</text>
</comment>
<dbReference type="InterPro" id="IPR025526">
    <property type="entry name" value="DsrC-like_dom_sf"/>
</dbReference>